<evidence type="ECO:0000256" key="6">
    <source>
        <dbReference type="ARBA" id="ARBA00022723"/>
    </source>
</evidence>
<keyword evidence="5 12" id="KW-0235">DNA replication</keyword>
<dbReference type="InterPro" id="IPR013264">
    <property type="entry name" value="DNAG_N"/>
</dbReference>
<dbReference type="SMART" id="SM00493">
    <property type="entry name" value="TOPRIM"/>
    <property type="match status" value="1"/>
</dbReference>
<dbReference type="SUPFAM" id="SSF57783">
    <property type="entry name" value="Zinc beta-ribbon"/>
    <property type="match status" value="1"/>
</dbReference>
<dbReference type="RefSeq" id="WP_272209086.1">
    <property type="nucleotide sequence ID" value="NZ_JAQOMV010000031.1"/>
</dbReference>
<dbReference type="PIRSF" id="PIRSF002811">
    <property type="entry name" value="DnaG"/>
    <property type="match status" value="1"/>
</dbReference>
<evidence type="ECO:0000256" key="2">
    <source>
        <dbReference type="ARBA" id="ARBA00022515"/>
    </source>
</evidence>
<protein>
    <recommendedName>
        <fullName evidence="12 13">DNA primase</fullName>
        <ecNumber evidence="12">2.7.7.101</ecNumber>
    </recommendedName>
</protein>
<name>A0AAJ1HSJ4_LIMMU</name>
<dbReference type="Pfam" id="PF08275">
    <property type="entry name" value="DNAG_N"/>
    <property type="match status" value="1"/>
</dbReference>
<evidence type="ECO:0000256" key="1">
    <source>
        <dbReference type="ARBA" id="ARBA00022478"/>
    </source>
</evidence>
<comment type="subunit">
    <text evidence="12">Monomer. Interacts with DnaB.</text>
</comment>
<evidence type="ECO:0000256" key="12">
    <source>
        <dbReference type="HAMAP-Rule" id="MF_00974"/>
    </source>
</evidence>
<dbReference type="Gene3D" id="3.40.1360.10">
    <property type="match status" value="1"/>
</dbReference>
<dbReference type="InterPro" id="IPR034151">
    <property type="entry name" value="TOPRIM_DnaG_bac"/>
</dbReference>
<comment type="catalytic activity">
    <reaction evidence="12">
        <text>ssDNA + n NTP = ssDNA/pppN(pN)n-1 hybrid + (n-1) diphosphate.</text>
        <dbReference type="EC" id="2.7.7.101"/>
    </reaction>
</comment>
<dbReference type="GO" id="GO:0003677">
    <property type="term" value="F:DNA binding"/>
    <property type="evidence" value="ECO:0007669"/>
    <property type="project" value="UniProtKB-KW"/>
</dbReference>
<dbReference type="Pfam" id="PF13155">
    <property type="entry name" value="Toprim_2"/>
    <property type="match status" value="1"/>
</dbReference>
<comment type="domain">
    <text evidence="12">Contains an N-terminal zinc-binding domain, a central core domain that contains the primase activity, and a C-terminal DnaB-binding domain.</text>
</comment>
<gene>
    <name evidence="12 16" type="primary">dnaG</name>
    <name evidence="16" type="ORF">PO250_06610</name>
</gene>
<evidence type="ECO:0000256" key="10">
    <source>
        <dbReference type="ARBA" id="ARBA00023125"/>
    </source>
</evidence>
<evidence type="ECO:0000259" key="15">
    <source>
        <dbReference type="PROSITE" id="PS50880"/>
    </source>
</evidence>
<dbReference type="InterPro" id="IPR037068">
    <property type="entry name" value="DNA_primase_core_N_sf"/>
</dbReference>
<evidence type="ECO:0000256" key="13">
    <source>
        <dbReference type="PIRNR" id="PIRNR002811"/>
    </source>
</evidence>
<sequence>MARLSQELIDQVRQSVDIADVISQDVQLQRQGKNLVGHCPFHEDNTPSFSVSEQKQFFYCFSCHRSGSVFDFLMELHHLSFPQAVEQVAKLGSVTLPSDFQANDEARQSQAPDSQQSQLIKLHQTAMRLYHHILMNTPAGEPARRYLKKRRLTQELIDQFNLGYAPKEEVLKVVLEKEGHDYQLLRRSGLFIENRDGSLHDRFFDRVMFPLKDGQGRPVAFSGRLLQKSADSPKYLNSPETPIFNKRRLIFNFDLAKKAARENGKLLLFEGYMDVISAYGAGVSNGIASMGTSLTDEQLSMIVKTTNQLDICYDGDAPGQNAIERALKLIEASPVANQLRLRVVQLPTGQDPDEYIQQNGGARFREYLKNTEETPTAFRLRYLRQGLNLSNQAELLSYLNAAIGVIAKVSDPVARDVYIQQLAKEFQLSPQNLQQQLAVQVKKQPPVAVPNPTPPGEQWSDDSAVIPGRRQFNGSQGQRYGRYNRKKHQATAQPAPQAVVLTASEQQSLALDQTERAERLLLVAVLHDYGVRAQLKAMPDFDFIHDQYRHLYQLALNYFTEHDEYELASFLDYVDDPALKATLTQLDGLDAQAALSPEAIDDCLRIIMQKTPLTQKIAQVKLSLQEAKARSNQELITQLTVELIELYGQKQRLKTEETS</sequence>
<dbReference type="Pfam" id="PF01807">
    <property type="entry name" value="Zn_ribbon_DnaG"/>
    <property type="match status" value="1"/>
</dbReference>
<evidence type="ECO:0000256" key="5">
    <source>
        <dbReference type="ARBA" id="ARBA00022705"/>
    </source>
</evidence>
<evidence type="ECO:0000313" key="17">
    <source>
        <dbReference type="Proteomes" id="UP001220670"/>
    </source>
</evidence>
<comment type="caution">
    <text evidence="16">The sequence shown here is derived from an EMBL/GenBank/DDBJ whole genome shotgun (WGS) entry which is preliminary data.</text>
</comment>
<dbReference type="SMART" id="SM00400">
    <property type="entry name" value="ZnF_CHCC"/>
    <property type="match status" value="1"/>
</dbReference>
<keyword evidence="3 12" id="KW-0808">Transferase</keyword>
<dbReference type="InterPro" id="IPR030846">
    <property type="entry name" value="DnaG_bac"/>
</dbReference>
<evidence type="ECO:0000256" key="14">
    <source>
        <dbReference type="PIRSR" id="PIRSR002811-1"/>
    </source>
</evidence>
<keyword evidence="9" id="KW-0460">Magnesium</keyword>
<comment type="cofactor">
    <cofactor evidence="12 13 14">
        <name>Zn(2+)</name>
        <dbReference type="ChEBI" id="CHEBI:29105"/>
    </cofactor>
    <text evidence="12 13 14">Binds 1 zinc ion per monomer.</text>
</comment>
<dbReference type="InterPro" id="IPR002694">
    <property type="entry name" value="Znf_CHC2"/>
</dbReference>
<dbReference type="Gene3D" id="3.90.980.10">
    <property type="entry name" value="DNA primase, catalytic core, N-terminal domain"/>
    <property type="match status" value="1"/>
</dbReference>
<organism evidence="16 17">
    <name type="scientific">Limosilactobacillus mucosae</name>
    <name type="common">Lactobacillus mucosae</name>
    <dbReference type="NCBI Taxonomy" id="97478"/>
    <lineage>
        <taxon>Bacteria</taxon>
        <taxon>Bacillati</taxon>
        <taxon>Bacillota</taxon>
        <taxon>Bacilli</taxon>
        <taxon>Lactobacillales</taxon>
        <taxon>Lactobacillaceae</taxon>
        <taxon>Limosilactobacillus</taxon>
    </lineage>
</organism>
<evidence type="ECO:0000256" key="3">
    <source>
        <dbReference type="ARBA" id="ARBA00022679"/>
    </source>
</evidence>
<dbReference type="PANTHER" id="PTHR30313">
    <property type="entry name" value="DNA PRIMASE"/>
    <property type="match status" value="1"/>
</dbReference>
<dbReference type="Proteomes" id="UP001220670">
    <property type="component" value="Unassembled WGS sequence"/>
</dbReference>
<dbReference type="GO" id="GO:0008270">
    <property type="term" value="F:zinc ion binding"/>
    <property type="evidence" value="ECO:0007669"/>
    <property type="project" value="UniProtKB-UniRule"/>
</dbReference>
<proteinExistence type="inferred from homology"/>
<keyword evidence="4 12" id="KW-0548">Nucleotidyltransferase</keyword>
<dbReference type="EMBL" id="JAQONE010000023">
    <property type="protein sequence ID" value="MDC2829966.1"/>
    <property type="molecule type" value="Genomic_DNA"/>
</dbReference>
<keyword evidence="10 12" id="KW-0238">DNA-binding</keyword>
<evidence type="ECO:0000313" key="16">
    <source>
        <dbReference type="EMBL" id="MDC2829966.1"/>
    </source>
</evidence>
<dbReference type="InterPro" id="IPR050219">
    <property type="entry name" value="DnaG_primase"/>
</dbReference>
<dbReference type="InterPro" id="IPR006171">
    <property type="entry name" value="TOPRIM_dom"/>
</dbReference>
<keyword evidence="6 12" id="KW-0479">Metal-binding</keyword>
<dbReference type="NCBIfam" id="TIGR01391">
    <property type="entry name" value="dnaG"/>
    <property type="match status" value="1"/>
</dbReference>
<dbReference type="FunFam" id="3.90.580.10:FF:000001">
    <property type="entry name" value="DNA primase"/>
    <property type="match status" value="1"/>
</dbReference>
<dbReference type="EC" id="2.7.7.101" evidence="12"/>
<dbReference type="GO" id="GO:0000428">
    <property type="term" value="C:DNA-directed RNA polymerase complex"/>
    <property type="evidence" value="ECO:0007669"/>
    <property type="project" value="UniProtKB-KW"/>
</dbReference>
<feature type="zinc finger region" description="CHC2-type" evidence="12 14">
    <location>
        <begin position="39"/>
        <end position="63"/>
    </location>
</feature>
<keyword evidence="7 12" id="KW-0863">Zinc-finger</keyword>
<dbReference type="HAMAP" id="MF_00974">
    <property type="entry name" value="DNA_primase_DnaG"/>
    <property type="match status" value="1"/>
</dbReference>
<dbReference type="Pfam" id="PF10410">
    <property type="entry name" value="DnaB_bind"/>
    <property type="match status" value="1"/>
</dbReference>
<reference evidence="16" key="1">
    <citation type="submission" date="2023-01" db="EMBL/GenBank/DDBJ databases">
        <title>Genome analysis of 13 Lactobacillus isolated from gut of wild boar.</title>
        <authorList>
            <person name="Papp P."/>
            <person name="Libisch B."/>
            <person name="Nagy T."/>
            <person name="Olasz F."/>
        </authorList>
    </citation>
    <scope>NUCLEOTIDE SEQUENCE</scope>
    <source>
        <strain evidence="16">F146</strain>
    </source>
</reference>
<dbReference type="Gene3D" id="3.90.580.10">
    <property type="entry name" value="Zinc finger, CHC2-type domain"/>
    <property type="match status" value="1"/>
</dbReference>
<dbReference type="InterPro" id="IPR016136">
    <property type="entry name" value="DNA_helicase_N/primase_C"/>
</dbReference>
<accession>A0AAJ1HSJ4</accession>
<evidence type="ECO:0000256" key="4">
    <source>
        <dbReference type="ARBA" id="ARBA00022695"/>
    </source>
</evidence>
<comment type="function">
    <text evidence="12 13">RNA polymerase that catalyzes the synthesis of short RNA molecules used as primers for DNA polymerase during DNA replication.</text>
</comment>
<dbReference type="PANTHER" id="PTHR30313:SF2">
    <property type="entry name" value="DNA PRIMASE"/>
    <property type="match status" value="1"/>
</dbReference>
<dbReference type="InterPro" id="IPR019475">
    <property type="entry name" value="DNA_primase_DnaB-bd"/>
</dbReference>
<comment type="similarity">
    <text evidence="12 13">Belongs to the DnaG primase family.</text>
</comment>
<dbReference type="GO" id="GO:1990077">
    <property type="term" value="C:primosome complex"/>
    <property type="evidence" value="ECO:0007669"/>
    <property type="project" value="UniProtKB-KW"/>
</dbReference>
<dbReference type="InterPro" id="IPR006295">
    <property type="entry name" value="DNA_primase_DnaG"/>
</dbReference>
<dbReference type="PROSITE" id="PS50880">
    <property type="entry name" value="TOPRIM"/>
    <property type="match status" value="1"/>
</dbReference>
<feature type="domain" description="Toprim" evidence="15">
    <location>
        <begin position="264"/>
        <end position="347"/>
    </location>
</feature>
<keyword evidence="8 12" id="KW-0862">Zinc</keyword>
<dbReference type="GO" id="GO:0005737">
    <property type="term" value="C:cytoplasm"/>
    <property type="evidence" value="ECO:0007669"/>
    <property type="project" value="TreeGrafter"/>
</dbReference>
<dbReference type="GO" id="GO:0003899">
    <property type="term" value="F:DNA-directed RNA polymerase activity"/>
    <property type="evidence" value="ECO:0007669"/>
    <property type="project" value="UniProtKB-UniRule"/>
</dbReference>
<evidence type="ECO:0000256" key="7">
    <source>
        <dbReference type="ARBA" id="ARBA00022771"/>
    </source>
</evidence>
<dbReference type="Gene3D" id="1.10.860.10">
    <property type="entry name" value="DNAb Helicase, Chain A"/>
    <property type="match status" value="1"/>
</dbReference>
<dbReference type="GO" id="GO:0006269">
    <property type="term" value="P:DNA replication, synthesis of primer"/>
    <property type="evidence" value="ECO:0007669"/>
    <property type="project" value="UniProtKB-UniRule"/>
</dbReference>
<dbReference type="InterPro" id="IPR036977">
    <property type="entry name" value="DNA_primase_Znf_CHC2"/>
</dbReference>
<evidence type="ECO:0000256" key="9">
    <source>
        <dbReference type="ARBA" id="ARBA00022842"/>
    </source>
</evidence>
<keyword evidence="1 12" id="KW-0240">DNA-directed RNA polymerase</keyword>
<keyword evidence="2 12" id="KW-0639">Primosome</keyword>
<evidence type="ECO:0000256" key="8">
    <source>
        <dbReference type="ARBA" id="ARBA00022833"/>
    </source>
</evidence>
<dbReference type="CDD" id="cd03364">
    <property type="entry name" value="TOPRIM_DnaG_primases"/>
    <property type="match status" value="1"/>
</dbReference>
<dbReference type="SUPFAM" id="SSF56731">
    <property type="entry name" value="DNA primase core"/>
    <property type="match status" value="1"/>
</dbReference>
<keyword evidence="11 12" id="KW-0804">Transcription</keyword>
<evidence type="ECO:0000256" key="11">
    <source>
        <dbReference type="ARBA" id="ARBA00023163"/>
    </source>
</evidence>
<dbReference type="AlphaFoldDB" id="A0AAJ1HSJ4"/>